<comment type="similarity">
    <text evidence="1">In the C-terminal section; belongs to the anthranilate synthase component I family.</text>
</comment>
<dbReference type="PRINTS" id="PR00096">
    <property type="entry name" value="GATASE"/>
</dbReference>
<dbReference type="PANTHER" id="PTHR11236:SF18">
    <property type="entry name" value="AMINODEOXYCHORISMATE SYNTHASE"/>
    <property type="match status" value="1"/>
</dbReference>
<evidence type="ECO:0000256" key="5">
    <source>
        <dbReference type="SAM" id="MobiDB-lite"/>
    </source>
</evidence>
<dbReference type="PANTHER" id="PTHR11236">
    <property type="entry name" value="AMINOBENZOATE/ANTHRANILATE SYNTHASE"/>
    <property type="match status" value="1"/>
</dbReference>
<dbReference type="NCBIfam" id="TIGR00566">
    <property type="entry name" value="trpG_papA"/>
    <property type="match status" value="1"/>
</dbReference>
<dbReference type="InterPro" id="IPR015890">
    <property type="entry name" value="Chorismate_C"/>
</dbReference>
<keyword evidence="3" id="KW-0808">Transferase</keyword>
<dbReference type="RefSeq" id="WP_121229093.1">
    <property type="nucleotide sequence ID" value="NZ_JBIUBA010000003.1"/>
</dbReference>
<dbReference type="SUPFAM" id="SSF52317">
    <property type="entry name" value="Class I glutamine amidotransferase-like"/>
    <property type="match status" value="1"/>
</dbReference>
<dbReference type="PRINTS" id="PR00097">
    <property type="entry name" value="ANTSNTHASEII"/>
</dbReference>
<feature type="domain" description="Anthranilate synthase component I N-terminal" evidence="8">
    <location>
        <begin position="239"/>
        <end position="366"/>
    </location>
</feature>
<organism evidence="9 10">
    <name type="scientific">Saccharothrix variisporea</name>
    <dbReference type="NCBI Taxonomy" id="543527"/>
    <lineage>
        <taxon>Bacteria</taxon>
        <taxon>Bacillati</taxon>
        <taxon>Actinomycetota</taxon>
        <taxon>Actinomycetes</taxon>
        <taxon>Pseudonocardiales</taxon>
        <taxon>Pseudonocardiaceae</taxon>
        <taxon>Saccharothrix</taxon>
    </lineage>
</organism>
<dbReference type="SUPFAM" id="SSF56322">
    <property type="entry name" value="ADC synthase"/>
    <property type="match status" value="1"/>
</dbReference>
<feature type="domain" description="Chorismate-utilising enzyme C-terminal" evidence="7">
    <location>
        <begin position="420"/>
        <end position="674"/>
    </location>
</feature>
<dbReference type="PROSITE" id="PS51273">
    <property type="entry name" value="GATASE_TYPE_1"/>
    <property type="match status" value="1"/>
</dbReference>
<evidence type="ECO:0000256" key="2">
    <source>
        <dbReference type="ARBA" id="ARBA00013139"/>
    </source>
</evidence>
<dbReference type="InterPro" id="IPR019999">
    <property type="entry name" value="Anth_synth_I-like"/>
</dbReference>
<name>A0A495XNE8_9PSEU</name>
<dbReference type="OrthoDB" id="3518032at2"/>
<reference evidence="9 10" key="1">
    <citation type="submission" date="2018-10" db="EMBL/GenBank/DDBJ databases">
        <title>Sequencing the genomes of 1000 actinobacteria strains.</title>
        <authorList>
            <person name="Klenk H.-P."/>
        </authorList>
    </citation>
    <scope>NUCLEOTIDE SEQUENCE [LARGE SCALE GENOMIC DNA]</scope>
    <source>
        <strain evidence="9 10">DSM 43911</strain>
    </source>
</reference>
<sequence length="695" mass="76936">MSPVRTLLVDNYDSFTHNVVQLLAEVNGVPPVVLRNDDLDAWAEFDPREWDNLVISPGPGSPGVVRDFGLSRWFLEHAGLPVLGICLGHQGLCMLAGARVRPAPEPVHGRLSRVRHDGSSLFDGVPSPFQAVRYHSLVVDRLPPELTATAWTDDGLVMAVEHRERPWWGVQFHPESILSEHGHRLLSNFRDLTPRRARTPRRPAAPPAAVSPPEERFRVEVRRLPFLPDAEHAYETLFSGGAGSFWLDSSAVVPGRSRFSFLGDAAGPHGEEVEYDLRRGDVVVRRAGQVVDRRHETLFDHLERELDRRRVADPGLAHDFSLGYVGYLGYEVKADSGGEHRHASPFPDGRFVFCDRALALDHVEGTANLLALSTPDTRAEVLEWLDAAARRLVPAGDARPPLPPAPPATDRRHWTARHSPERYREMIAECRREITRGESYEICLTTMLSRPVRIDPWQAYRVLRAVNPAPYSAFLRFPDFAVLSSSPERFLRIDRDRVAESKPIKGTRRRDRDRAVDAALAEDLRTAEKDRSENLMIVDLVRNDLGRVAKPGGVRVTKLFDVESYPTVHQLVTTVQADLADGVSAVAAVRAAYPGGSMTGAPKARTMEIIDRLEGGWRGVYSGALGFFSLNGCADFNIVIRTAVVTPDQVHVGVGGAIVALSDAEAELREVELKAEALLRVVAAVDAARPVEVSR</sequence>
<evidence type="ECO:0000259" key="7">
    <source>
        <dbReference type="Pfam" id="PF00425"/>
    </source>
</evidence>
<dbReference type="GO" id="GO:0000162">
    <property type="term" value="P:L-tryptophan biosynthetic process"/>
    <property type="evidence" value="ECO:0007669"/>
    <property type="project" value="TreeGrafter"/>
</dbReference>
<dbReference type="GO" id="GO:0008153">
    <property type="term" value="P:4-aminobenzoate biosynthetic process"/>
    <property type="evidence" value="ECO:0007669"/>
    <property type="project" value="TreeGrafter"/>
</dbReference>
<dbReference type="Pfam" id="PF00117">
    <property type="entry name" value="GATase"/>
    <property type="match status" value="1"/>
</dbReference>
<evidence type="ECO:0000313" key="9">
    <source>
        <dbReference type="EMBL" id="RKT74426.1"/>
    </source>
</evidence>
<dbReference type="GO" id="GO:0046820">
    <property type="term" value="F:4-amino-4-deoxychorismate synthase activity"/>
    <property type="evidence" value="ECO:0007669"/>
    <property type="project" value="UniProtKB-EC"/>
</dbReference>
<gene>
    <name evidence="9" type="ORF">DFJ66_7782</name>
</gene>
<protein>
    <recommendedName>
        <fullName evidence="2">aminodeoxychorismate synthase</fullName>
        <ecNumber evidence="2">2.6.1.85</ecNumber>
    </recommendedName>
</protein>
<dbReference type="InterPro" id="IPR005802">
    <property type="entry name" value="ADC_synth_comp_1"/>
</dbReference>
<dbReference type="GO" id="GO:0009396">
    <property type="term" value="P:folic acid-containing compound biosynthetic process"/>
    <property type="evidence" value="ECO:0007669"/>
    <property type="project" value="InterPro"/>
</dbReference>
<dbReference type="CDD" id="cd01743">
    <property type="entry name" value="GATase1_Anthranilate_Synthase"/>
    <property type="match status" value="1"/>
</dbReference>
<dbReference type="EC" id="2.6.1.85" evidence="2"/>
<evidence type="ECO:0000313" key="10">
    <source>
        <dbReference type="Proteomes" id="UP000272729"/>
    </source>
</evidence>
<dbReference type="PRINTS" id="PR00099">
    <property type="entry name" value="CPSGATASE"/>
</dbReference>
<evidence type="ECO:0000259" key="6">
    <source>
        <dbReference type="Pfam" id="PF00117"/>
    </source>
</evidence>
<dbReference type="InterPro" id="IPR029062">
    <property type="entry name" value="Class_I_gatase-like"/>
</dbReference>
<dbReference type="AlphaFoldDB" id="A0A495XNE8"/>
<evidence type="ECO:0000256" key="1">
    <source>
        <dbReference type="ARBA" id="ARBA00005970"/>
    </source>
</evidence>
<comment type="caution">
    <text evidence="9">The sequence shown here is derived from an EMBL/GenBank/DDBJ whole genome shotgun (WGS) entry which is preliminary data.</text>
</comment>
<evidence type="ECO:0000256" key="3">
    <source>
        <dbReference type="ARBA" id="ARBA00022679"/>
    </source>
</evidence>
<dbReference type="Pfam" id="PF04715">
    <property type="entry name" value="Anth_synt_I_N"/>
    <property type="match status" value="1"/>
</dbReference>
<dbReference type="EMBL" id="RBXR01000001">
    <property type="protein sequence ID" value="RKT74426.1"/>
    <property type="molecule type" value="Genomic_DNA"/>
</dbReference>
<evidence type="ECO:0000256" key="4">
    <source>
        <dbReference type="ARBA" id="ARBA00022962"/>
    </source>
</evidence>
<keyword evidence="10" id="KW-1185">Reference proteome</keyword>
<accession>A0A495XNE8</accession>
<dbReference type="InterPro" id="IPR005801">
    <property type="entry name" value="ADC_synthase"/>
</dbReference>
<dbReference type="InterPro" id="IPR017926">
    <property type="entry name" value="GATASE"/>
</dbReference>
<dbReference type="Gene3D" id="3.40.50.880">
    <property type="match status" value="1"/>
</dbReference>
<feature type="region of interest" description="Disordered" evidence="5">
    <location>
        <begin position="395"/>
        <end position="416"/>
    </location>
</feature>
<feature type="domain" description="Glutamine amidotransferase" evidence="6">
    <location>
        <begin position="7"/>
        <end position="189"/>
    </location>
</feature>
<dbReference type="Pfam" id="PF00425">
    <property type="entry name" value="Chorismate_bind"/>
    <property type="match status" value="1"/>
</dbReference>
<dbReference type="InterPro" id="IPR006805">
    <property type="entry name" value="Anth_synth_I_N"/>
</dbReference>
<dbReference type="InterPro" id="IPR006221">
    <property type="entry name" value="TrpG/PapA_dom"/>
</dbReference>
<keyword evidence="4" id="KW-0315">Glutamine amidotransferase</keyword>
<evidence type="ECO:0000259" key="8">
    <source>
        <dbReference type="Pfam" id="PF04715"/>
    </source>
</evidence>
<dbReference type="NCBIfam" id="TIGR00553">
    <property type="entry name" value="pabB"/>
    <property type="match status" value="1"/>
</dbReference>
<dbReference type="GO" id="GO:0005737">
    <property type="term" value="C:cytoplasm"/>
    <property type="evidence" value="ECO:0007669"/>
    <property type="project" value="TreeGrafter"/>
</dbReference>
<dbReference type="Gene3D" id="3.60.120.10">
    <property type="entry name" value="Anthranilate synthase"/>
    <property type="match status" value="1"/>
</dbReference>
<dbReference type="Proteomes" id="UP000272729">
    <property type="component" value="Unassembled WGS sequence"/>
</dbReference>
<proteinExistence type="inferred from homology"/>